<organism evidence="9 10">
    <name type="scientific">Micromonospora inaquosa</name>
    <dbReference type="NCBI Taxonomy" id="2203716"/>
    <lineage>
        <taxon>Bacteria</taxon>
        <taxon>Bacillati</taxon>
        <taxon>Actinomycetota</taxon>
        <taxon>Actinomycetes</taxon>
        <taxon>Micromonosporales</taxon>
        <taxon>Micromonosporaceae</taxon>
        <taxon>Micromonospora</taxon>
    </lineage>
</organism>
<dbReference type="OrthoDB" id="8481147at2"/>
<dbReference type="InterPro" id="IPR013563">
    <property type="entry name" value="Oligopep_ABC_C"/>
</dbReference>
<dbReference type="GO" id="GO:0016887">
    <property type="term" value="F:ATP hydrolysis activity"/>
    <property type="evidence" value="ECO:0007669"/>
    <property type="project" value="InterPro"/>
</dbReference>
<dbReference type="RefSeq" id="WP_124774618.1">
    <property type="nucleotide sequence ID" value="NZ_JBEZFR010000014.1"/>
</dbReference>
<evidence type="ECO:0000256" key="7">
    <source>
        <dbReference type="ARBA" id="ARBA00023136"/>
    </source>
</evidence>
<dbReference type="Proteomes" id="UP000282312">
    <property type="component" value="Unassembled WGS sequence"/>
</dbReference>
<feature type="domain" description="ABC transporter" evidence="8">
    <location>
        <begin position="9"/>
        <end position="258"/>
    </location>
</feature>
<dbReference type="FunFam" id="3.40.50.300:FF:000016">
    <property type="entry name" value="Oligopeptide ABC transporter ATP-binding component"/>
    <property type="match status" value="1"/>
</dbReference>
<dbReference type="InterPro" id="IPR027417">
    <property type="entry name" value="P-loop_NTPase"/>
</dbReference>
<dbReference type="InterPro" id="IPR050388">
    <property type="entry name" value="ABC_Ni/Peptide_Import"/>
</dbReference>
<sequence length="341" mass="35825">MTTASAPVLEIRDLSVSFPTETGTVSAVDGVSLDLAPGEIVGMVGESGCGKSVTAMSIAGLLPGSARVTGSVRLDGTQLIGARESALRRVRGREIAYIFQEPMTSLNPVLTVGRQIGEVLQVHERMSRRAARARAVELLTLVGIPSAALRVDSYPHQLSGGMRQRVMIAMAVACGPKVLVADEPTTALDVTVQAGILQVLRDLRDQLGTSVLIITHDLGVIADIADRVVVMYAGRVVERAPVDDLFANPRHRYTAGLLSASPQPGRHAGTDRLTEIPGLVPVLASQPDACTFADRCPAADQQCREAAPPLEGIGGTDHVAACWHPCTTAPTAPTAAQEANR</sequence>
<keyword evidence="6 9" id="KW-0067">ATP-binding</keyword>
<accession>A0A3N9WGK5</accession>
<evidence type="ECO:0000256" key="6">
    <source>
        <dbReference type="ARBA" id="ARBA00022840"/>
    </source>
</evidence>
<evidence type="ECO:0000259" key="8">
    <source>
        <dbReference type="PROSITE" id="PS50893"/>
    </source>
</evidence>
<evidence type="ECO:0000256" key="1">
    <source>
        <dbReference type="ARBA" id="ARBA00004202"/>
    </source>
</evidence>
<evidence type="ECO:0000313" key="10">
    <source>
        <dbReference type="Proteomes" id="UP000282312"/>
    </source>
</evidence>
<keyword evidence="3" id="KW-0813">Transport</keyword>
<comment type="subcellular location">
    <subcellularLocation>
        <location evidence="1">Cell membrane</location>
        <topology evidence="1">Peripheral membrane protein</topology>
    </subcellularLocation>
</comment>
<dbReference type="CDD" id="cd03257">
    <property type="entry name" value="ABC_NikE_OppD_transporters"/>
    <property type="match status" value="1"/>
</dbReference>
<dbReference type="Pfam" id="PF00005">
    <property type="entry name" value="ABC_tran"/>
    <property type="match status" value="1"/>
</dbReference>
<dbReference type="InterPro" id="IPR003439">
    <property type="entry name" value="ABC_transporter-like_ATP-bd"/>
</dbReference>
<dbReference type="GO" id="GO:0015833">
    <property type="term" value="P:peptide transport"/>
    <property type="evidence" value="ECO:0007669"/>
    <property type="project" value="InterPro"/>
</dbReference>
<dbReference type="SUPFAM" id="SSF52540">
    <property type="entry name" value="P-loop containing nucleoside triphosphate hydrolases"/>
    <property type="match status" value="1"/>
</dbReference>
<dbReference type="PROSITE" id="PS50893">
    <property type="entry name" value="ABC_TRANSPORTER_2"/>
    <property type="match status" value="1"/>
</dbReference>
<evidence type="ECO:0000256" key="5">
    <source>
        <dbReference type="ARBA" id="ARBA00022741"/>
    </source>
</evidence>
<dbReference type="PANTHER" id="PTHR43297:SF2">
    <property type="entry name" value="DIPEPTIDE TRANSPORT ATP-BINDING PROTEIN DPPD"/>
    <property type="match status" value="1"/>
</dbReference>
<dbReference type="Gene3D" id="3.40.50.300">
    <property type="entry name" value="P-loop containing nucleotide triphosphate hydrolases"/>
    <property type="match status" value="1"/>
</dbReference>
<dbReference type="AlphaFoldDB" id="A0A3N9WGK5"/>
<name>A0A3N9WGK5_9ACTN</name>
<dbReference type="GO" id="GO:0005524">
    <property type="term" value="F:ATP binding"/>
    <property type="evidence" value="ECO:0007669"/>
    <property type="project" value="UniProtKB-KW"/>
</dbReference>
<dbReference type="InterPro" id="IPR003593">
    <property type="entry name" value="AAA+_ATPase"/>
</dbReference>
<dbReference type="SMART" id="SM00382">
    <property type="entry name" value="AAA"/>
    <property type="match status" value="1"/>
</dbReference>
<keyword evidence="4" id="KW-1003">Cell membrane</keyword>
<comment type="caution">
    <text evidence="9">The sequence shown here is derived from an EMBL/GenBank/DDBJ whole genome shotgun (WGS) entry which is preliminary data.</text>
</comment>
<evidence type="ECO:0000256" key="4">
    <source>
        <dbReference type="ARBA" id="ARBA00022475"/>
    </source>
</evidence>
<protein>
    <submittedName>
        <fullName evidence="9">ABC transporter ATP-binding protein</fullName>
    </submittedName>
</protein>
<evidence type="ECO:0000313" key="9">
    <source>
        <dbReference type="EMBL" id="RQX00034.1"/>
    </source>
</evidence>
<dbReference type="GO" id="GO:0005886">
    <property type="term" value="C:plasma membrane"/>
    <property type="evidence" value="ECO:0007669"/>
    <property type="project" value="UniProtKB-SubCell"/>
</dbReference>
<evidence type="ECO:0000256" key="2">
    <source>
        <dbReference type="ARBA" id="ARBA00005417"/>
    </source>
</evidence>
<dbReference type="NCBIfam" id="TIGR01727">
    <property type="entry name" value="oligo_HPY"/>
    <property type="match status" value="1"/>
</dbReference>
<gene>
    <name evidence="9" type="ORF">DLJ59_22655</name>
</gene>
<evidence type="ECO:0000256" key="3">
    <source>
        <dbReference type="ARBA" id="ARBA00022448"/>
    </source>
</evidence>
<keyword evidence="10" id="KW-1185">Reference proteome</keyword>
<dbReference type="EMBL" id="QGSZ01000255">
    <property type="protein sequence ID" value="RQX00034.1"/>
    <property type="molecule type" value="Genomic_DNA"/>
</dbReference>
<comment type="similarity">
    <text evidence="2">Belongs to the ABC transporter superfamily.</text>
</comment>
<dbReference type="PROSITE" id="PS00211">
    <property type="entry name" value="ABC_TRANSPORTER_1"/>
    <property type="match status" value="1"/>
</dbReference>
<keyword evidence="5" id="KW-0547">Nucleotide-binding</keyword>
<dbReference type="InterPro" id="IPR017871">
    <property type="entry name" value="ABC_transporter-like_CS"/>
</dbReference>
<keyword evidence="7" id="KW-0472">Membrane</keyword>
<dbReference type="Pfam" id="PF08352">
    <property type="entry name" value="oligo_HPY"/>
    <property type="match status" value="1"/>
</dbReference>
<proteinExistence type="inferred from homology"/>
<reference evidence="9 10" key="1">
    <citation type="submission" date="2018-05" db="EMBL/GenBank/DDBJ databases">
        <title>Micromonospora from Atacama Desert.</title>
        <authorList>
            <person name="Carro L."/>
            <person name="Goodfellow M."/>
            <person name="Klenk H.-P."/>
        </authorList>
    </citation>
    <scope>NUCLEOTIDE SEQUENCE [LARGE SCALE GENOMIC DNA]</scope>
    <source>
        <strain evidence="9 10">LB39</strain>
    </source>
</reference>
<dbReference type="PANTHER" id="PTHR43297">
    <property type="entry name" value="OLIGOPEPTIDE TRANSPORT ATP-BINDING PROTEIN APPD"/>
    <property type="match status" value="1"/>
</dbReference>